<dbReference type="AlphaFoldDB" id="A0AAW2TDA6"/>
<dbReference type="InterPro" id="IPR029472">
    <property type="entry name" value="Copia-like_N"/>
</dbReference>
<sequence>MAPDPKVLKVQPSDNPGMSLVSVPLDGNNFLSCSRSVRIALGAKMKLSFINEKGDKPEEIDESYEQWVRADCMVTSWILNLISKDIVESFMYTTTARELWVELETLFGQGNGPMVYQLKREISSIAQGAMNQILMQEPLPSVSKAYSMILRVEKQREVHSSFPNSGQNMAMQARRNIFRRSGNTTVFQKKKTAAERKTQLCEYCGKNGHTKEVCFEIHGYPDWYRNLVEQRRRDGASTSRTYNGTSNEEHAQNTLDEIGISEIVRNEIQRYMGDTESAVTGAEDYQEFSDGTKHPVKKTGEVALSPTLRLNDVLFVPDLKYNLLSDHKIKKVVGIGRLIGRLYVLDDMSFSEKAISQWLNSVNNYGLNVSSANIDIWHRSLVMLLQV</sequence>
<dbReference type="EMBL" id="JACGWN010000015">
    <property type="protein sequence ID" value="KAL0402424.1"/>
    <property type="molecule type" value="Genomic_DNA"/>
</dbReference>
<reference evidence="3" key="2">
    <citation type="journal article" date="2024" name="Plant">
        <title>Genomic evolution and insights into agronomic trait innovations of Sesamum species.</title>
        <authorList>
            <person name="Miao H."/>
            <person name="Wang L."/>
            <person name="Qu L."/>
            <person name="Liu H."/>
            <person name="Sun Y."/>
            <person name="Le M."/>
            <person name="Wang Q."/>
            <person name="Wei S."/>
            <person name="Zheng Y."/>
            <person name="Lin W."/>
            <person name="Duan Y."/>
            <person name="Cao H."/>
            <person name="Xiong S."/>
            <person name="Wang X."/>
            <person name="Wei L."/>
            <person name="Li C."/>
            <person name="Ma Q."/>
            <person name="Ju M."/>
            <person name="Zhao R."/>
            <person name="Li G."/>
            <person name="Mu C."/>
            <person name="Tian Q."/>
            <person name="Mei H."/>
            <person name="Zhang T."/>
            <person name="Gao T."/>
            <person name="Zhang H."/>
        </authorList>
    </citation>
    <scope>NUCLEOTIDE SEQUENCE</scope>
    <source>
        <strain evidence="3">KEN1</strain>
    </source>
</reference>
<dbReference type="Pfam" id="PF14244">
    <property type="entry name" value="Retrotran_gag_3"/>
    <property type="match status" value="1"/>
</dbReference>
<feature type="region of interest" description="Disordered" evidence="1">
    <location>
        <begin position="235"/>
        <end position="254"/>
    </location>
</feature>
<feature type="compositionally biased region" description="Polar residues" evidence="1">
    <location>
        <begin position="236"/>
        <end position="246"/>
    </location>
</feature>
<evidence type="ECO:0000259" key="2">
    <source>
        <dbReference type="Pfam" id="PF14244"/>
    </source>
</evidence>
<accession>A0AAW2TDA6</accession>
<comment type="caution">
    <text evidence="3">The sequence shown here is derived from an EMBL/GenBank/DDBJ whole genome shotgun (WGS) entry which is preliminary data.</text>
</comment>
<evidence type="ECO:0000256" key="1">
    <source>
        <dbReference type="SAM" id="MobiDB-lite"/>
    </source>
</evidence>
<proteinExistence type="predicted"/>
<name>A0AAW2TDA6_9LAMI</name>
<reference evidence="3" key="1">
    <citation type="submission" date="2020-06" db="EMBL/GenBank/DDBJ databases">
        <authorList>
            <person name="Li T."/>
            <person name="Hu X."/>
            <person name="Zhang T."/>
            <person name="Song X."/>
            <person name="Zhang H."/>
            <person name="Dai N."/>
            <person name="Sheng W."/>
            <person name="Hou X."/>
            <person name="Wei L."/>
        </authorList>
    </citation>
    <scope>NUCLEOTIDE SEQUENCE</scope>
    <source>
        <strain evidence="3">KEN1</strain>
        <tissue evidence="3">Leaf</tissue>
    </source>
</reference>
<dbReference type="PANTHER" id="PTHR37610:SF40">
    <property type="entry name" value="OS01G0909600 PROTEIN"/>
    <property type="match status" value="1"/>
</dbReference>
<dbReference type="PANTHER" id="PTHR37610">
    <property type="entry name" value="CCHC-TYPE DOMAIN-CONTAINING PROTEIN"/>
    <property type="match status" value="1"/>
</dbReference>
<evidence type="ECO:0000313" key="3">
    <source>
        <dbReference type="EMBL" id="KAL0402424.1"/>
    </source>
</evidence>
<feature type="domain" description="Retrotransposon Copia-like N-terminal" evidence="2">
    <location>
        <begin position="11"/>
        <end position="57"/>
    </location>
</feature>
<protein>
    <recommendedName>
        <fullName evidence="2">Retrotransposon Copia-like N-terminal domain-containing protein</fullName>
    </recommendedName>
</protein>
<organism evidence="3">
    <name type="scientific">Sesamum latifolium</name>
    <dbReference type="NCBI Taxonomy" id="2727402"/>
    <lineage>
        <taxon>Eukaryota</taxon>
        <taxon>Viridiplantae</taxon>
        <taxon>Streptophyta</taxon>
        <taxon>Embryophyta</taxon>
        <taxon>Tracheophyta</taxon>
        <taxon>Spermatophyta</taxon>
        <taxon>Magnoliopsida</taxon>
        <taxon>eudicotyledons</taxon>
        <taxon>Gunneridae</taxon>
        <taxon>Pentapetalae</taxon>
        <taxon>asterids</taxon>
        <taxon>lamiids</taxon>
        <taxon>Lamiales</taxon>
        <taxon>Pedaliaceae</taxon>
        <taxon>Sesamum</taxon>
    </lineage>
</organism>
<gene>
    <name evidence="3" type="ORF">Slati_4272300</name>
</gene>